<dbReference type="SUPFAM" id="SSF55729">
    <property type="entry name" value="Acyl-CoA N-acyltransferases (Nat)"/>
    <property type="match status" value="1"/>
</dbReference>
<dbReference type="Proteomes" id="UP000294902">
    <property type="component" value="Unassembled WGS sequence"/>
</dbReference>
<dbReference type="InterPro" id="IPR051556">
    <property type="entry name" value="N-term/lysine_N-AcTrnsfr"/>
</dbReference>
<keyword evidence="5" id="KW-1185">Reference proteome</keyword>
<dbReference type="PROSITE" id="PS51186">
    <property type="entry name" value="GNAT"/>
    <property type="match status" value="1"/>
</dbReference>
<sequence length="154" mass="17732">MEITVIKGSINYIDDCEEALVNSELGKRYFSEKGKARKALEEGFNKNDIYVAIDNNNNCKGFVWVILNGIFHMHPYVHIIAVKSENRGQGIGKMLLKFIEDVYYKKYSKLFLVVSDFNPDAKRLYKDIGYSVIGDIPNLYRQGITECLMMKSKE</sequence>
<evidence type="ECO:0000256" key="2">
    <source>
        <dbReference type="ARBA" id="ARBA00023315"/>
    </source>
</evidence>
<dbReference type="GO" id="GO:0005840">
    <property type="term" value="C:ribosome"/>
    <property type="evidence" value="ECO:0007669"/>
    <property type="project" value="UniProtKB-KW"/>
</dbReference>
<evidence type="ECO:0000313" key="5">
    <source>
        <dbReference type="Proteomes" id="UP000294902"/>
    </source>
</evidence>
<feature type="domain" description="N-acetyltransferase" evidence="3">
    <location>
        <begin position="1"/>
        <end position="154"/>
    </location>
</feature>
<keyword evidence="1" id="KW-0808">Transferase</keyword>
<dbReference type="PANTHER" id="PTHR42919:SF8">
    <property type="entry name" value="N-ALPHA-ACETYLTRANSFERASE 50"/>
    <property type="match status" value="1"/>
</dbReference>
<dbReference type="RefSeq" id="WP_132251682.1">
    <property type="nucleotide sequence ID" value="NZ_SMAL01000004.1"/>
</dbReference>
<dbReference type="EMBL" id="SMAL01000004">
    <property type="protein sequence ID" value="TCT14863.1"/>
    <property type="molecule type" value="Genomic_DNA"/>
</dbReference>
<dbReference type="InterPro" id="IPR016181">
    <property type="entry name" value="Acyl_CoA_acyltransferase"/>
</dbReference>
<dbReference type="Pfam" id="PF13508">
    <property type="entry name" value="Acetyltransf_7"/>
    <property type="match status" value="1"/>
</dbReference>
<dbReference type="PANTHER" id="PTHR42919">
    <property type="entry name" value="N-ALPHA-ACETYLTRANSFERASE"/>
    <property type="match status" value="1"/>
</dbReference>
<dbReference type="AlphaFoldDB" id="A0A4R3MKB2"/>
<accession>A0A4R3MKB2</accession>
<reference evidence="4 5" key="1">
    <citation type="submission" date="2019-03" db="EMBL/GenBank/DDBJ databases">
        <title>Genomic Encyclopedia of Type Strains, Phase IV (KMG-IV): sequencing the most valuable type-strain genomes for metagenomic binning, comparative biology and taxonomic classification.</title>
        <authorList>
            <person name="Goeker M."/>
        </authorList>
    </citation>
    <scope>NUCLEOTIDE SEQUENCE [LARGE SCALE GENOMIC DNA]</scope>
    <source>
        <strain evidence="4 5">DSM 24629</strain>
    </source>
</reference>
<organism evidence="4 5">
    <name type="scientific">Natranaerovirga pectinivora</name>
    <dbReference type="NCBI Taxonomy" id="682400"/>
    <lineage>
        <taxon>Bacteria</taxon>
        <taxon>Bacillati</taxon>
        <taxon>Bacillota</taxon>
        <taxon>Clostridia</taxon>
        <taxon>Lachnospirales</taxon>
        <taxon>Natranaerovirgaceae</taxon>
        <taxon>Natranaerovirga</taxon>
    </lineage>
</organism>
<protein>
    <submittedName>
        <fullName evidence="4">Ribosomal protein S18 acetylase RimI-like enzyme</fullName>
    </submittedName>
</protein>
<keyword evidence="2" id="KW-0012">Acyltransferase</keyword>
<dbReference type="Gene3D" id="3.40.630.30">
    <property type="match status" value="1"/>
</dbReference>
<evidence type="ECO:0000313" key="4">
    <source>
        <dbReference type="EMBL" id="TCT14863.1"/>
    </source>
</evidence>
<dbReference type="CDD" id="cd04301">
    <property type="entry name" value="NAT_SF"/>
    <property type="match status" value="1"/>
</dbReference>
<evidence type="ECO:0000259" key="3">
    <source>
        <dbReference type="PROSITE" id="PS51186"/>
    </source>
</evidence>
<keyword evidence="4" id="KW-0689">Ribosomal protein</keyword>
<dbReference type="InterPro" id="IPR000182">
    <property type="entry name" value="GNAT_dom"/>
</dbReference>
<dbReference type="GO" id="GO:0016747">
    <property type="term" value="F:acyltransferase activity, transferring groups other than amino-acyl groups"/>
    <property type="evidence" value="ECO:0007669"/>
    <property type="project" value="InterPro"/>
</dbReference>
<proteinExistence type="predicted"/>
<gene>
    <name evidence="4" type="ORF">EDC18_10410</name>
</gene>
<dbReference type="OrthoDB" id="9795206at2"/>
<evidence type="ECO:0000256" key="1">
    <source>
        <dbReference type="ARBA" id="ARBA00022679"/>
    </source>
</evidence>
<keyword evidence="4" id="KW-0687">Ribonucleoprotein</keyword>
<name>A0A4R3MKB2_9FIRM</name>
<comment type="caution">
    <text evidence="4">The sequence shown here is derived from an EMBL/GenBank/DDBJ whole genome shotgun (WGS) entry which is preliminary data.</text>
</comment>